<evidence type="ECO:0000313" key="1">
    <source>
        <dbReference type="EMBL" id="KAH7111928.1"/>
    </source>
</evidence>
<feature type="non-terminal residue" evidence="2">
    <location>
        <position position="60"/>
    </location>
</feature>
<dbReference type="EMBL" id="JAGMUU010000053">
    <property type="protein sequence ID" value="KAH7111928.1"/>
    <property type="molecule type" value="Genomic_DNA"/>
</dbReference>
<dbReference type="EMBL" id="JAGMUU010000034">
    <property type="protein sequence ID" value="KAH7117275.1"/>
    <property type="molecule type" value="Genomic_DNA"/>
</dbReference>
<dbReference type="Proteomes" id="UP000717696">
    <property type="component" value="Unassembled WGS sequence"/>
</dbReference>
<accession>A0A9P9IFA6</accession>
<name>A0A9P9IFA6_9HYPO</name>
<organism evidence="2 3">
    <name type="scientific">Dactylonectria estremocensis</name>
    <dbReference type="NCBI Taxonomy" id="1079267"/>
    <lineage>
        <taxon>Eukaryota</taxon>
        <taxon>Fungi</taxon>
        <taxon>Dikarya</taxon>
        <taxon>Ascomycota</taxon>
        <taxon>Pezizomycotina</taxon>
        <taxon>Sordariomycetes</taxon>
        <taxon>Hypocreomycetidae</taxon>
        <taxon>Hypocreales</taxon>
        <taxon>Nectriaceae</taxon>
        <taxon>Dactylonectria</taxon>
    </lineage>
</organism>
<sequence>YALVPVRNDHFDDHHLVEREAAEQRGQAIGCGHPQCRNVKLQHLDHFRSHIQSVHRVTLR</sequence>
<feature type="non-terminal residue" evidence="2">
    <location>
        <position position="1"/>
    </location>
</feature>
<reference evidence="2" key="1">
    <citation type="journal article" date="2021" name="Nat. Commun.">
        <title>Genetic determinants of endophytism in the Arabidopsis root mycobiome.</title>
        <authorList>
            <person name="Mesny F."/>
            <person name="Miyauchi S."/>
            <person name="Thiergart T."/>
            <person name="Pickel B."/>
            <person name="Atanasova L."/>
            <person name="Karlsson M."/>
            <person name="Huettel B."/>
            <person name="Barry K.W."/>
            <person name="Haridas S."/>
            <person name="Chen C."/>
            <person name="Bauer D."/>
            <person name="Andreopoulos W."/>
            <person name="Pangilinan J."/>
            <person name="LaButti K."/>
            <person name="Riley R."/>
            <person name="Lipzen A."/>
            <person name="Clum A."/>
            <person name="Drula E."/>
            <person name="Henrissat B."/>
            <person name="Kohler A."/>
            <person name="Grigoriev I.V."/>
            <person name="Martin F.M."/>
            <person name="Hacquard S."/>
        </authorList>
    </citation>
    <scope>NUCLEOTIDE SEQUENCE</scope>
    <source>
        <strain evidence="2">MPI-CAGE-AT-0021</strain>
    </source>
</reference>
<proteinExistence type="predicted"/>
<keyword evidence="3" id="KW-1185">Reference proteome</keyword>
<dbReference type="AlphaFoldDB" id="A0A9P9IFA6"/>
<evidence type="ECO:0000313" key="3">
    <source>
        <dbReference type="Proteomes" id="UP000717696"/>
    </source>
</evidence>
<evidence type="ECO:0000313" key="2">
    <source>
        <dbReference type="EMBL" id="KAH7117275.1"/>
    </source>
</evidence>
<comment type="caution">
    <text evidence="2">The sequence shown here is derived from an EMBL/GenBank/DDBJ whole genome shotgun (WGS) entry which is preliminary data.</text>
</comment>
<dbReference type="OrthoDB" id="4485682at2759"/>
<gene>
    <name evidence="2" type="ORF">B0J13DRAFT_401609</name>
    <name evidence="1" type="ORF">B0J13DRAFT_421739</name>
</gene>
<protein>
    <submittedName>
        <fullName evidence="2">Uncharacterized protein</fullName>
    </submittedName>
</protein>